<dbReference type="SUPFAM" id="SSF46785">
    <property type="entry name" value="Winged helix' DNA-binding domain"/>
    <property type="match status" value="1"/>
</dbReference>
<protein>
    <submittedName>
        <fullName evidence="6">LysR family transcriptional regulator</fullName>
    </submittedName>
</protein>
<dbReference type="GO" id="GO:0043565">
    <property type="term" value="F:sequence-specific DNA binding"/>
    <property type="evidence" value="ECO:0007669"/>
    <property type="project" value="TreeGrafter"/>
</dbReference>
<evidence type="ECO:0000313" key="7">
    <source>
        <dbReference type="Proteomes" id="UP000241167"/>
    </source>
</evidence>
<dbReference type="PROSITE" id="PS50931">
    <property type="entry name" value="HTH_LYSR"/>
    <property type="match status" value="1"/>
</dbReference>
<dbReference type="PANTHER" id="PTHR30537">
    <property type="entry name" value="HTH-TYPE TRANSCRIPTIONAL REGULATOR"/>
    <property type="match status" value="1"/>
</dbReference>
<comment type="similarity">
    <text evidence="1">Belongs to the LysR transcriptional regulatory family.</text>
</comment>
<evidence type="ECO:0000256" key="2">
    <source>
        <dbReference type="ARBA" id="ARBA00023015"/>
    </source>
</evidence>
<feature type="domain" description="HTH lysR-type" evidence="5">
    <location>
        <begin position="13"/>
        <end position="64"/>
    </location>
</feature>
<dbReference type="SUPFAM" id="SSF53850">
    <property type="entry name" value="Periplasmic binding protein-like II"/>
    <property type="match status" value="1"/>
</dbReference>
<dbReference type="AlphaFoldDB" id="A0A2P7QMB6"/>
<dbReference type="InterPro" id="IPR036390">
    <property type="entry name" value="WH_DNA-bd_sf"/>
</dbReference>
<sequence>MSANGSTDWELHRNFLAVLRTGSLSAAARSLGLVHPTVRRRIEELEAQLGTALFTRAPSGLIPTATALRLRSHAEAMELAAAAFARAAADDQAIAGPVRVTASEVISVEVLPSILASLRTAHPALALELSASNRNEDLLRLEADIAIRMVPPSQGALVARQIGTIALGLFARHNLVRDLPESFEAVVARGLIGVEQDNAVVRAMRTAGLPIRLQDFAVRSDSDLVQLAAIRAGLGIGICQVRLGERDPALVRILPDLFDFALDCWVVMHEDLRSVARVRIVFDRLVAGLLAYVRGDSM</sequence>
<evidence type="ECO:0000256" key="3">
    <source>
        <dbReference type="ARBA" id="ARBA00023125"/>
    </source>
</evidence>
<gene>
    <name evidence="6" type="ORF">C7I55_15640</name>
</gene>
<dbReference type="InterPro" id="IPR000847">
    <property type="entry name" value="LysR_HTH_N"/>
</dbReference>
<dbReference type="Gene3D" id="3.40.190.290">
    <property type="match status" value="1"/>
</dbReference>
<organism evidence="6 7">
    <name type="scientific">Allosphingosinicella deserti</name>
    <dbReference type="NCBI Taxonomy" id="2116704"/>
    <lineage>
        <taxon>Bacteria</taxon>
        <taxon>Pseudomonadati</taxon>
        <taxon>Pseudomonadota</taxon>
        <taxon>Alphaproteobacteria</taxon>
        <taxon>Sphingomonadales</taxon>
        <taxon>Sphingomonadaceae</taxon>
        <taxon>Allosphingosinicella</taxon>
    </lineage>
</organism>
<dbReference type="InterPro" id="IPR005119">
    <property type="entry name" value="LysR_subst-bd"/>
</dbReference>
<keyword evidence="3" id="KW-0238">DNA-binding</keyword>
<comment type="caution">
    <text evidence="6">The sequence shown here is derived from an EMBL/GenBank/DDBJ whole genome shotgun (WGS) entry which is preliminary data.</text>
</comment>
<dbReference type="GO" id="GO:0003700">
    <property type="term" value="F:DNA-binding transcription factor activity"/>
    <property type="evidence" value="ECO:0007669"/>
    <property type="project" value="InterPro"/>
</dbReference>
<name>A0A2P7QMB6_9SPHN</name>
<dbReference type="PRINTS" id="PR00039">
    <property type="entry name" value="HTHLYSR"/>
</dbReference>
<evidence type="ECO:0000259" key="5">
    <source>
        <dbReference type="PROSITE" id="PS50931"/>
    </source>
</evidence>
<evidence type="ECO:0000256" key="1">
    <source>
        <dbReference type="ARBA" id="ARBA00009437"/>
    </source>
</evidence>
<dbReference type="GO" id="GO:0006351">
    <property type="term" value="P:DNA-templated transcription"/>
    <property type="evidence" value="ECO:0007669"/>
    <property type="project" value="TreeGrafter"/>
</dbReference>
<dbReference type="Gene3D" id="1.10.10.10">
    <property type="entry name" value="Winged helix-like DNA-binding domain superfamily/Winged helix DNA-binding domain"/>
    <property type="match status" value="1"/>
</dbReference>
<dbReference type="Pfam" id="PF03466">
    <property type="entry name" value="LysR_substrate"/>
    <property type="match status" value="1"/>
</dbReference>
<evidence type="ECO:0000313" key="6">
    <source>
        <dbReference type="EMBL" id="PSJ39103.1"/>
    </source>
</evidence>
<keyword evidence="7" id="KW-1185">Reference proteome</keyword>
<dbReference type="OrthoDB" id="9798121at2"/>
<proteinExistence type="inferred from homology"/>
<dbReference type="Proteomes" id="UP000241167">
    <property type="component" value="Unassembled WGS sequence"/>
</dbReference>
<accession>A0A2P7QMB6</accession>
<dbReference type="Pfam" id="PF00126">
    <property type="entry name" value="HTH_1"/>
    <property type="match status" value="1"/>
</dbReference>
<dbReference type="InterPro" id="IPR058163">
    <property type="entry name" value="LysR-type_TF_proteobact-type"/>
</dbReference>
<dbReference type="InterPro" id="IPR036388">
    <property type="entry name" value="WH-like_DNA-bd_sf"/>
</dbReference>
<reference evidence="6 7" key="1">
    <citation type="submission" date="2018-03" db="EMBL/GenBank/DDBJ databases">
        <title>The draft genome of Sphingosinicella sp. GL-C-18.</title>
        <authorList>
            <person name="Liu L."/>
            <person name="Li L."/>
            <person name="Liang L."/>
            <person name="Zhang X."/>
            <person name="Wang T."/>
        </authorList>
    </citation>
    <scope>NUCLEOTIDE SEQUENCE [LARGE SCALE GENOMIC DNA]</scope>
    <source>
        <strain evidence="6 7">GL-C-18</strain>
    </source>
</reference>
<dbReference type="PANTHER" id="PTHR30537:SF3">
    <property type="entry name" value="TRANSCRIPTIONAL REGULATORY PROTEIN"/>
    <property type="match status" value="1"/>
</dbReference>
<evidence type="ECO:0000256" key="4">
    <source>
        <dbReference type="ARBA" id="ARBA00023163"/>
    </source>
</evidence>
<keyword evidence="2" id="KW-0805">Transcription regulation</keyword>
<dbReference type="EMBL" id="PXYI01000005">
    <property type="protein sequence ID" value="PSJ39103.1"/>
    <property type="molecule type" value="Genomic_DNA"/>
</dbReference>
<keyword evidence="4" id="KW-0804">Transcription</keyword>